<gene>
    <name evidence="2" type="ORF">ONB1V03_LOCUS1725</name>
</gene>
<dbReference type="EMBL" id="CAJPVJ010000340">
    <property type="protein sequence ID" value="CAG2162125.1"/>
    <property type="molecule type" value="Genomic_DNA"/>
</dbReference>
<keyword evidence="3" id="KW-1185">Reference proteome</keyword>
<organism evidence="2">
    <name type="scientific">Oppiella nova</name>
    <dbReference type="NCBI Taxonomy" id="334625"/>
    <lineage>
        <taxon>Eukaryota</taxon>
        <taxon>Metazoa</taxon>
        <taxon>Ecdysozoa</taxon>
        <taxon>Arthropoda</taxon>
        <taxon>Chelicerata</taxon>
        <taxon>Arachnida</taxon>
        <taxon>Acari</taxon>
        <taxon>Acariformes</taxon>
        <taxon>Sarcoptiformes</taxon>
        <taxon>Oribatida</taxon>
        <taxon>Brachypylina</taxon>
        <taxon>Oppioidea</taxon>
        <taxon>Oppiidae</taxon>
        <taxon>Oppiella</taxon>
    </lineage>
</organism>
<evidence type="ECO:0000313" key="3">
    <source>
        <dbReference type="Proteomes" id="UP000728032"/>
    </source>
</evidence>
<evidence type="ECO:0000313" key="2">
    <source>
        <dbReference type="EMBL" id="CAD7639015.1"/>
    </source>
</evidence>
<dbReference type="EMBL" id="OC915165">
    <property type="protein sequence ID" value="CAD7639015.1"/>
    <property type="molecule type" value="Genomic_DNA"/>
</dbReference>
<proteinExistence type="predicted"/>
<accession>A0A7R9QAY5</accession>
<feature type="region of interest" description="Disordered" evidence="1">
    <location>
        <begin position="1"/>
        <end position="23"/>
    </location>
</feature>
<evidence type="ECO:0000256" key="1">
    <source>
        <dbReference type="SAM" id="MobiDB-lite"/>
    </source>
</evidence>
<feature type="compositionally biased region" description="Basic and acidic residues" evidence="1">
    <location>
        <begin position="13"/>
        <end position="22"/>
    </location>
</feature>
<sequence>MTVGIENCVTNETTDKTSDNHHKPQHLTIAPVFKVITDYNGLNDLESNRISELLMACNVFHYPLSKNIIEVKDRLNTLMDLGLYATMINSNSQSTDDNDKSLSAIALFNPNRPNLRHRQSIK</sequence>
<reference evidence="2" key="1">
    <citation type="submission" date="2020-11" db="EMBL/GenBank/DDBJ databases">
        <authorList>
            <person name="Tran Van P."/>
        </authorList>
    </citation>
    <scope>NUCLEOTIDE SEQUENCE</scope>
</reference>
<name>A0A7R9QAY5_9ACAR</name>
<protein>
    <submittedName>
        <fullName evidence="2">Uncharacterized protein</fullName>
    </submittedName>
</protein>
<dbReference type="AlphaFoldDB" id="A0A7R9QAY5"/>
<dbReference type="Proteomes" id="UP000728032">
    <property type="component" value="Unassembled WGS sequence"/>
</dbReference>